<sequence>MRRLYVLVSRLIDMRGQCALAPAIDERLTWPDETHILANIADSLEASNWMFIKANSEDSDAPIPEPLPRPGMGSAEESQPELASSAEVAKFFNDINAML</sequence>
<feature type="region of interest" description="Disordered" evidence="1">
    <location>
        <begin position="55"/>
        <end position="83"/>
    </location>
</feature>
<name>A0ABY8A378_9ACTN</name>
<dbReference type="Proteomes" id="UP001218629">
    <property type="component" value="Chromosome"/>
</dbReference>
<dbReference type="EMBL" id="CP095749">
    <property type="protein sequence ID" value="WEB38766.1"/>
    <property type="molecule type" value="Genomic_DNA"/>
</dbReference>
<evidence type="ECO:0000313" key="2">
    <source>
        <dbReference type="EMBL" id="WEB38766.1"/>
    </source>
</evidence>
<organism evidence="2 3">
    <name type="scientific">Streptomyces yunnanensis</name>
    <dbReference type="NCBI Taxonomy" id="156453"/>
    <lineage>
        <taxon>Bacteria</taxon>
        <taxon>Bacillati</taxon>
        <taxon>Actinomycetota</taxon>
        <taxon>Actinomycetes</taxon>
        <taxon>Kitasatosporales</taxon>
        <taxon>Streptomycetaceae</taxon>
        <taxon>Streptomyces</taxon>
    </lineage>
</organism>
<accession>A0ABY8A378</accession>
<reference evidence="2 3" key="1">
    <citation type="submission" date="2022-03" db="EMBL/GenBank/DDBJ databases">
        <title>Streptomyces yunnanensis P86,complete genome.</title>
        <authorList>
            <person name="Chen S."/>
            <person name="Zhang Q."/>
        </authorList>
    </citation>
    <scope>NUCLEOTIDE SEQUENCE [LARGE SCALE GENOMIC DNA]</scope>
    <source>
        <strain evidence="2 3">P86</strain>
    </source>
</reference>
<protein>
    <submittedName>
        <fullName evidence="2">DUF5361 domain-containing protein</fullName>
    </submittedName>
</protein>
<gene>
    <name evidence="2" type="ORF">MOV08_05235</name>
</gene>
<dbReference type="RefSeq" id="WP_275306524.1">
    <property type="nucleotide sequence ID" value="NZ_CP095749.1"/>
</dbReference>
<evidence type="ECO:0000256" key="1">
    <source>
        <dbReference type="SAM" id="MobiDB-lite"/>
    </source>
</evidence>
<evidence type="ECO:0000313" key="3">
    <source>
        <dbReference type="Proteomes" id="UP001218629"/>
    </source>
</evidence>
<keyword evidence="3" id="KW-1185">Reference proteome</keyword>
<proteinExistence type="predicted"/>